<dbReference type="Proteomes" id="UP000249610">
    <property type="component" value="Unassembled WGS sequence"/>
</dbReference>
<dbReference type="InterPro" id="IPR007492">
    <property type="entry name" value="LytTR_DNA-bd_dom"/>
</dbReference>
<dbReference type="EMBL" id="QLLK01000002">
    <property type="protein sequence ID" value="RAI94126.1"/>
    <property type="molecule type" value="Genomic_DNA"/>
</dbReference>
<comment type="caution">
    <text evidence="2">The sequence shown here is derived from an EMBL/GenBank/DDBJ whole genome shotgun (WGS) entry which is preliminary data.</text>
</comment>
<dbReference type="Pfam" id="PF04397">
    <property type="entry name" value="LytTR"/>
    <property type="match status" value="1"/>
</dbReference>
<evidence type="ECO:0000313" key="2">
    <source>
        <dbReference type="EMBL" id="RAI94126.1"/>
    </source>
</evidence>
<feature type="domain" description="HTH LytTR-type" evidence="1">
    <location>
        <begin position="1"/>
        <end position="52"/>
    </location>
</feature>
<name>A0A327PWN0_9BACT</name>
<dbReference type="PROSITE" id="PS50930">
    <property type="entry name" value="HTH_LYTTR"/>
    <property type="match status" value="1"/>
</dbReference>
<organism evidence="2 3">
    <name type="scientific">Algoriphagus yeomjeoni</name>
    <dbReference type="NCBI Taxonomy" id="291403"/>
    <lineage>
        <taxon>Bacteria</taxon>
        <taxon>Pseudomonadati</taxon>
        <taxon>Bacteroidota</taxon>
        <taxon>Cytophagia</taxon>
        <taxon>Cytophagales</taxon>
        <taxon>Cyclobacteriaceae</taxon>
        <taxon>Algoriphagus</taxon>
    </lineage>
</organism>
<proteinExistence type="predicted"/>
<gene>
    <name evidence="2" type="ORF">LV83_01033</name>
</gene>
<evidence type="ECO:0000259" key="1">
    <source>
        <dbReference type="PROSITE" id="PS50930"/>
    </source>
</evidence>
<keyword evidence="3" id="KW-1185">Reference proteome</keyword>
<protein>
    <submittedName>
        <fullName evidence="2">Two-component system LytT family response regulator</fullName>
    </submittedName>
</protein>
<reference evidence="2 3" key="1">
    <citation type="submission" date="2018-06" db="EMBL/GenBank/DDBJ databases">
        <title>Genomic Encyclopedia of Archaeal and Bacterial Type Strains, Phase II (KMG-II): from individual species to whole genera.</title>
        <authorList>
            <person name="Goeker M."/>
        </authorList>
    </citation>
    <scope>NUCLEOTIDE SEQUENCE [LARGE SCALE GENOMIC DNA]</scope>
    <source>
        <strain evidence="2 3">DSM 23446</strain>
    </source>
</reference>
<dbReference type="AlphaFoldDB" id="A0A327PWN0"/>
<dbReference type="Gene3D" id="2.40.50.1020">
    <property type="entry name" value="LytTr DNA-binding domain"/>
    <property type="match status" value="1"/>
</dbReference>
<accession>A0A327PWN0</accession>
<evidence type="ECO:0000313" key="3">
    <source>
        <dbReference type="Proteomes" id="UP000249610"/>
    </source>
</evidence>
<sequence length="52" mass="6126">MNFMRVHNSFLINLQEVKKFVKSEGGYIVMNNDKQVSISNSKRDDFMKRMGI</sequence>
<dbReference type="GO" id="GO:0003677">
    <property type="term" value="F:DNA binding"/>
    <property type="evidence" value="ECO:0007669"/>
    <property type="project" value="InterPro"/>
</dbReference>